<dbReference type="Pfam" id="PF19086">
    <property type="entry name" value="Terpene_syn_C_2"/>
    <property type="match status" value="1"/>
</dbReference>
<dbReference type="Gene3D" id="1.10.600.10">
    <property type="entry name" value="Farnesyl Diphosphate Synthase"/>
    <property type="match status" value="1"/>
</dbReference>
<dbReference type="EMBL" id="KV878239">
    <property type="protein sequence ID" value="OJZ88723.1"/>
    <property type="molecule type" value="Genomic_DNA"/>
</dbReference>
<organism evidence="1 2">
    <name type="scientific">Aspergillus luchuensis (strain CBS 106.47)</name>
    <dbReference type="NCBI Taxonomy" id="1137211"/>
    <lineage>
        <taxon>Eukaryota</taxon>
        <taxon>Fungi</taxon>
        <taxon>Dikarya</taxon>
        <taxon>Ascomycota</taxon>
        <taxon>Pezizomycotina</taxon>
        <taxon>Eurotiomycetes</taxon>
        <taxon>Eurotiomycetidae</taxon>
        <taxon>Eurotiales</taxon>
        <taxon>Aspergillaceae</taxon>
        <taxon>Aspergillus</taxon>
        <taxon>Aspergillus subgen. Circumdati</taxon>
    </lineage>
</organism>
<proteinExistence type="predicted"/>
<evidence type="ECO:0008006" key="3">
    <source>
        <dbReference type="Google" id="ProtNLM"/>
    </source>
</evidence>
<dbReference type="VEuPathDB" id="FungiDB:ASPFODRAFT_131078"/>
<protein>
    <recommendedName>
        <fullName evidence="3">Terpene synthase</fullName>
    </recommendedName>
</protein>
<reference evidence="2" key="1">
    <citation type="journal article" date="2017" name="Genome Biol.">
        <title>Comparative genomics reveals high biological diversity and specific adaptations in the industrially and medically important fungal genus Aspergillus.</title>
        <authorList>
            <person name="de Vries R.P."/>
            <person name="Riley R."/>
            <person name="Wiebenga A."/>
            <person name="Aguilar-Osorio G."/>
            <person name="Amillis S."/>
            <person name="Uchima C.A."/>
            <person name="Anderluh G."/>
            <person name="Asadollahi M."/>
            <person name="Askin M."/>
            <person name="Barry K."/>
            <person name="Battaglia E."/>
            <person name="Bayram O."/>
            <person name="Benocci T."/>
            <person name="Braus-Stromeyer S.A."/>
            <person name="Caldana C."/>
            <person name="Canovas D."/>
            <person name="Cerqueira G.C."/>
            <person name="Chen F."/>
            <person name="Chen W."/>
            <person name="Choi C."/>
            <person name="Clum A."/>
            <person name="Dos Santos R.A."/>
            <person name="Damasio A.R."/>
            <person name="Diallinas G."/>
            <person name="Emri T."/>
            <person name="Fekete E."/>
            <person name="Flipphi M."/>
            <person name="Freyberg S."/>
            <person name="Gallo A."/>
            <person name="Gournas C."/>
            <person name="Habgood R."/>
            <person name="Hainaut M."/>
            <person name="Harispe M.L."/>
            <person name="Henrissat B."/>
            <person name="Hilden K.S."/>
            <person name="Hope R."/>
            <person name="Hossain A."/>
            <person name="Karabika E."/>
            <person name="Karaffa L."/>
            <person name="Karanyi Z."/>
            <person name="Krasevec N."/>
            <person name="Kuo A."/>
            <person name="Kusch H."/>
            <person name="LaButti K."/>
            <person name="Lagendijk E.L."/>
            <person name="Lapidus A."/>
            <person name="Levasseur A."/>
            <person name="Lindquist E."/>
            <person name="Lipzen A."/>
            <person name="Logrieco A.F."/>
            <person name="MacCabe A."/>
            <person name="Maekelae M.R."/>
            <person name="Malavazi I."/>
            <person name="Melin P."/>
            <person name="Meyer V."/>
            <person name="Mielnichuk N."/>
            <person name="Miskei M."/>
            <person name="Molnar A.P."/>
            <person name="Mule G."/>
            <person name="Ngan C.Y."/>
            <person name="Orejas M."/>
            <person name="Orosz E."/>
            <person name="Ouedraogo J.P."/>
            <person name="Overkamp K.M."/>
            <person name="Park H.-S."/>
            <person name="Perrone G."/>
            <person name="Piumi F."/>
            <person name="Punt P.J."/>
            <person name="Ram A.F."/>
            <person name="Ramon A."/>
            <person name="Rauscher S."/>
            <person name="Record E."/>
            <person name="Riano-Pachon D.M."/>
            <person name="Robert V."/>
            <person name="Roehrig J."/>
            <person name="Ruller R."/>
            <person name="Salamov A."/>
            <person name="Salih N.S."/>
            <person name="Samson R.A."/>
            <person name="Sandor E."/>
            <person name="Sanguinetti M."/>
            <person name="Schuetze T."/>
            <person name="Sepcic K."/>
            <person name="Shelest E."/>
            <person name="Sherlock G."/>
            <person name="Sophianopoulou V."/>
            <person name="Squina F.M."/>
            <person name="Sun H."/>
            <person name="Susca A."/>
            <person name="Todd R.B."/>
            <person name="Tsang A."/>
            <person name="Unkles S.E."/>
            <person name="van de Wiele N."/>
            <person name="van Rossen-Uffink D."/>
            <person name="Oliveira J.V."/>
            <person name="Vesth T.C."/>
            <person name="Visser J."/>
            <person name="Yu J.-H."/>
            <person name="Zhou M."/>
            <person name="Andersen M.R."/>
            <person name="Archer D.B."/>
            <person name="Baker S.E."/>
            <person name="Benoit I."/>
            <person name="Brakhage A.A."/>
            <person name="Braus G.H."/>
            <person name="Fischer R."/>
            <person name="Frisvad J.C."/>
            <person name="Goldman G.H."/>
            <person name="Houbraken J."/>
            <person name="Oakley B."/>
            <person name="Pocsi I."/>
            <person name="Scazzocchio C."/>
            <person name="Seiboth B."/>
            <person name="vanKuyk P.A."/>
            <person name="Wortman J."/>
            <person name="Dyer P.S."/>
            <person name="Grigoriev I.V."/>
        </authorList>
    </citation>
    <scope>NUCLEOTIDE SEQUENCE [LARGE SCALE GENOMIC DNA]</scope>
    <source>
        <strain evidence="2">CBS 106.47</strain>
    </source>
</reference>
<sequence>MAVVTEQRQQECCYSVQVPEEEVEKHGCFTALPVRRHKRFREVDAVLHDLIRQWHDIIGDGASDNFNYTGDPVSGSWISLILPESNDETFPHSAWLTEFFFLFDDKLESMSHQEVKENVKAVHEIFSSDDPESIESETAFGKLLVPFVREYLKYDYKRGVPVLRGWKTWLELDHTNENNFNTLDDYITYRLVDIGMWAYPAMAVYHMQLDIKPEQMDSLKQVFFLMEKAIIFTNDYWSWPKEAANSRRGSKRVMNAVLVVMRELQIDDCEDARKIVKEKAIGYEKELLRLRNQLFSPEYQPPLTSDMRSYVDAHLWMVSGNNLWSSTCPRYHSQKVH</sequence>
<name>A0A1M3TPP1_ASPLC</name>
<evidence type="ECO:0000313" key="1">
    <source>
        <dbReference type="EMBL" id="OJZ88723.1"/>
    </source>
</evidence>
<gene>
    <name evidence="1" type="ORF">ASPFODRAFT_131078</name>
</gene>
<dbReference type="Proteomes" id="UP000184063">
    <property type="component" value="Unassembled WGS sequence"/>
</dbReference>
<dbReference type="AlphaFoldDB" id="A0A1M3TPP1"/>
<dbReference type="SUPFAM" id="SSF48576">
    <property type="entry name" value="Terpenoid synthases"/>
    <property type="match status" value="1"/>
</dbReference>
<accession>A0A1M3TPP1</accession>
<dbReference type="InterPro" id="IPR008949">
    <property type="entry name" value="Isoprenoid_synthase_dom_sf"/>
</dbReference>
<dbReference type="OrthoDB" id="3004402at2759"/>
<evidence type="ECO:0000313" key="2">
    <source>
        <dbReference type="Proteomes" id="UP000184063"/>
    </source>
</evidence>